<protein>
    <submittedName>
        <fullName evidence="6">ATP-grasp domain-containing protein</fullName>
    </submittedName>
</protein>
<dbReference type="Gene3D" id="3.30.470.20">
    <property type="entry name" value="ATP-grasp fold, B domain"/>
    <property type="match status" value="1"/>
</dbReference>
<accession>A0A6I3SIS2</accession>
<dbReference type="GO" id="GO:0016874">
    <property type="term" value="F:ligase activity"/>
    <property type="evidence" value="ECO:0007669"/>
    <property type="project" value="UniProtKB-KW"/>
</dbReference>
<keyword evidence="2 4" id="KW-0547">Nucleotide-binding</keyword>
<feature type="domain" description="ATP-grasp" evidence="5">
    <location>
        <begin position="117"/>
        <end position="306"/>
    </location>
</feature>
<keyword evidence="7" id="KW-1185">Reference proteome</keyword>
<sequence length="386" mass="44644">MNILFLSPHFPPNYYRFCLRLKELGATVLAIADEPFDRLRTELQQALTEYRQVDNMEDYDQLLRACGYFTYRYGKMDRIESLNEHWLAGEARLRTDFNVPGIKNKDTAKIKQKSEMKKVFRSAGIPVAQGGIIPTIEAARQWIAKLGYPVVVKPDIGVGSAKTYRLESDRDLAQFFSEKPYVDYVLEEYIEGTIHSFDGITDKDGRLLFVASHVYSQGVMETVNEKRHVSFYSVRQIPEDLMELGLRTLKAFDVRERFFHFEFFRTSDGSLVALEVNMRPPGGLTLDMFNFANDIDIYGLWAQLVMDPSVTFTYEHKYYCAYVGRRSSNSYVNSHEEVLTRLGDLLCHHERLSPIFQLAMGDYSYLVRSTRLAQLREAVDFILAVR</sequence>
<evidence type="ECO:0000256" key="2">
    <source>
        <dbReference type="ARBA" id="ARBA00022741"/>
    </source>
</evidence>
<evidence type="ECO:0000256" key="1">
    <source>
        <dbReference type="ARBA" id="ARBA00022598"/>
    </source>
</evidence>
<dbReference type="Gene3D" id="3.40.50.20">
    <property type="match status" value="1"/>
</dbReference>
<dbReference type="GO" id="GO:0046872">
    <property type="term" value="F:metal ion binding"/>
    <property type="evidence" value="ECO:0007669"/>
    <property type="project" value="InterPro"/>
</dbReference>
<dbReference type="AlphaFoldDB" id="A0A6I3SIS2"/>
<comment type="caution">
    <text evidence="6">The sequence shown here is derived from an EMBL/GenBank/DDBJ whole genome shotgun (WGS) entry which is preliminary data.</text>
</comment>
<name>A0A6I3SIS2_HELMO</name>
<reference evidence="6 7" key="1">
    <citation type="submission" date="2019-11" db="EMBL/GenBank/DDBJ databases">
        <title>Whole-genome sequence of a the green, strictly anaerobic photosynthetic bacterium Heliobacillus mobilis DSM 6151.</title>
        <authorList>
            <person name="Kyndt J.A."/>
            <person name="Meyer T.E."/>
        </authorList>
    </citation>
    <scope>NUCLEOTIDE SEQUENCE [LARGE SCALE GENOMIC DNA]</scope>
    <source>
        <strain evidence="6 7">DSM 6151</strain>
    </source>
</reference>
<keyword evidence="3 4" id="KW-0067">ATP-binding</keyword>
<dbReference type="InterPro" id="IPR011761">
    <property type="entry name" value="ATP-grasp"/>
</dbReference>
<dbReference type="SUPFAM" id="SSF56059">
    <property type="entry name" value="Glutathione synthetase ATP-binding domain-like"/>
    <property type="match status" value="1"/>
</dbReference>
<evidence type="ECO:0000259" key="5">
    <source>
        <dbReference type="PROSITE" id="PS50975"/>
    </source>
</evidence>
<dbReference type="PANTHER" id="PTHR43585:SF2">
    <property type="entry name" value="ATP-GRASP ENZYME FSQD"/>
    <property type="match status" value="1"/>
</dbReference>
<dbReference type="Gene3D" id="3.30.1490.20">
    <property type="entry name" value="ATP-grasp fold, A domain"/>
    <property type="match status" value="1"/>
</dbReference>
<dbReference type="InterPro" id="IPR013815">
    <property type="entry name" value="ATP_grasp_subdomain_1"/>
</dbReference>
<proteinExistence type="predicted"/>
<dbReference type="InterPro" id="IPR052032">
    <property type="entry name" value="ATP-dep_AA_Ligase"/>
</dbReference>
<dbReference type="RefSeq" id="WP_155475870.1">
    <property type="nucleotide sequence ID" value="NZ_WNKU01000006.1"/>
</dbReference>
<evidence type="ECO:0000313" key="6">
    <source>
        <dbReference type="EMBL" id="MTV48768.1"/>
    </source>
</evidence>
<dbReference type="GO" id="GO:0005524">
    <property type="term" value="F:ATP binding"/>
    <property type="evidence" value="ECO:0007669"/>
    <property type="project" value="UniProtKB-UniRule"/>
</dbReference>
<evidence type="ECO:0000256" key="4">
    <source>
        <dbReference type="PROSITE-ProRule" id="PRU00409"/>
    </source>
</evidence>
<keyword evidence="1" id="KW-0436">Ligase</keyword>
<dbReference type="PROSITE" id="PS50975">
    <property type="entry name" value="ATP_GRASP"/>
    <property type="match status" value="1"/>
</dbReference>
<dbReference type="OrthoDB" id="24041at2"/>
<dbReference type="PANTHER" id="PTHR43585">
    <property type="entry name" value="FUMIPYRROLE BIOSYNTHESIS PROTEIN C"/>
    <property type="match status" value="1"/>
</dbReference>
<organism evidence="6 7">
    <name type="scientific">Heliobacterium mobile</name>
    <name type="common">Heliobacillus mobilis</name>
    <dbReference type="NCBI Taxonomy" id="28064"/>
    <lineage>
        <taxon>Bacteria</taxon>
        <taxon>Bacillati</taxon>
        <taxon>Bacillota</taxon>
        <taxon>Clostridia</taxon>
        <taxon>Eubacteriales</taxon>
        <taxon>Heliobacteriaceae</taxon>
        <taxon>Heliobacterium</taxon>
    </lineage>
</organism>
<gene>
    <name evidence="6" type="ORF">GJ688_07210</name>
</gene>
<evidence type="ECO:0000313" key="7">
    <source>
        <dbReference type="Proteomes" id="UP000430670"/>
    </source>
</evidence>
<evidence type="ECO:0000256" key="3">
    <source>
        <dbReference type="ARBA" id="ARBA00022840"/>
    </source>
</evidence>
<dbReference type="EMBL" id="WNKU01000006">
    <property type="protein sequence ID" value="MTV48768.1"/>
    <property type="molecule type" value="Genomic_DNA"/>
</dbReference>
<dbReference type="Pfam" id="PF13535">
    <property type="entry name" value="ATP-grasp_4"/>
    <property type="match status" value="1"/>
</dbReference>
<dbReference type="Proteomes" id="UP000430670">
    <property type="component" value="Unassembled WGS sequence"/>
</dbReference>